<dbReference type="AlphaFoldDB" id="A0A5C6F6J9"/>
<accession>A0A5C6F6J9</accession>
<organism evidence="1 2">
    <name type="scientific">Rubripirellula reticaptiva</name>
    <dbReference type="NCBI Taxonomy" id="2528013"/>
    <lineage>
        <taxon>Bacteria</taxon>
        <taxon>Pseudomonadati</taxon>
        <taxon>Planctomycetota</taxon>
        <taxon>Planctomycetia</taxon>
        <taxon>Pirellulales</taxon>
        <taxon>Pirellulaceae</taxon>
        <taxon>Rubripirellula</taxon>
    </lineage>
</organism>
<dbReference type="Proteomes" id="UP000317977">
    <property type="component" value="Unassembled WGS sequence"/>
</dbReference>
<comment type="caution">
    <text evidence="1">The sequence shown here is derived from an EMBL/GenBank/DDBJ whole genome shotgun (WGS) entry which is preliminary data.</text>
</comment>
<evidence type="ECO:0000313" key="2">
    <source>
        <dbReference type="Proteomes" id="UP000317977"/>
    </source>
</evidence>
<dbReference type="EMBL" id="SJPX01000002">
    <property type="protein sequence ID" value="TWU55449.1"/>
    <property type="molecule type" value="Genomic_DNA"/>
</dbReference>
<sequence>MQTCFYDRVISLSSKNRLVSIVSLLTHVAGTLKLLATRDPSISGQCILSAVVAGISRFFMR</sequence>
<reference evidence="1 2" key="1">
    <citation type="submission" date="2019-02" db="EMBL/GenBank/DDBJ databases">
        <title>Deep-cultivation of Planctomycetes and their phenomic and genomic characterization uncovers novel biology.</title>
        <authorList>
            <person name="Wiegand S."/>
            <person name="Jogler M."/>
            <person name="Boedeker C."/>
            <person name="Pinto D."/>
            <person name="Vollmers J."/>
            <person name="Rivas-Marin E."/>
            <person name="Kohn T."/>
            <person name="Peeters S.H."/>
            <person name="Heuer A."/>
            <person name="Rast P."/>
            <person name="Oberbeckmann S."/>
            <person name="Bunk B."/>
            <person name="Jeske O."/>
            <person name="Meyerdierks A."/>
            <person name="Storesund J.E."/>
            <person name="Kallscheuer N."/>
            <person name="Luecker S."/>
            <person name="Lage O.M."/>
            <person name="Pohl T."/>
            <person name="Merkel B.J."/>
            <person name="Hornburger P."/>
            <person name="Mueller R.-W."/>
            <person name="Bruemmer F."/>
            <person name="Labrenz M."/>
            <person name="Spormann A.M."/>
            <person name="Op Den Camp H."/>
            <person name="Overmann J."/>
            <person name="Amann R."/>
            <person name="Jetten M.S.M."/>
            <person name="Mascher T."/>
            <person name="Medema M.H."/>
            <person name="Devos D.P."/>
            <person name="Kaster A.-K."/>
            <person name="Ovreas L."/>
            <person name="Rohde M."/>
            <person name="Galperin M.Y."/>
            <person name="Jogler C."/>
        </authorList>
    </citation>
    <scope>NUCLEOTIDE SEQUENCE [LARGE SCALE GENOMIC DNA]</scope>
    <source>
        <strain evidence="1 2">Poly59</strain>
    </source>
</reference>
<name>A0A5C6F6J9_9BACT</name>
<gene>
    <name evidence="1" type="ORF">Poly59_17480</name>
</gene>
<keyword evidence="2" id="KW-1185">Reference proteome</keyword>
<evidence type="ECO:0000313" key="1">
    <source>
        <dbReference type="EMBL" id="TWU55449.1"/>
    </source>
</evidence>
<protein>
    <submittedName>
        <fullName evidence="1">Uncharacterized protein</fullName>
    </submittedName>
</protein>
<proteinExistence type="predicted"/>